<dbReference type="SMART" id="SM01419">
    <property type="entry name" value="Thiol-ester_cl"/>
    <property type="match status" value="1"/>
</dbReference>
<dbReference type="InterPro" id="IPR050473">
    <property type="entry name" value="A2M/Complement_sys"/>
</dbReference>
<dbReference type="SMART" id="SM01360">
    <property type="entry name" value="A2M"/>
    <property type="match status" value="1"/>
</dbReference>
<feature type="domain" description="Anaphylatoxin-like" evidence="6">
    <location>
        <begin position="948"/>
        <end position="982"/>
    </location>
</feature>
<dbReference type="Pfam" id="PF17790">
    <property type="entry name" value="MG1"/>
    <property type="match status" value="1"/>
</dbReference>
<dbReference type="Gene3D" id="1.20.5.1000">
    <property type="entry name" value="arf6 gtpase in complex with a specific effector, jip4"/>
    <property type="match status" value="2"/>
</dbReference>
<dbReference type="InterPro" id="IPR013783">
    <property type="entry name" value="Ig-like_fold"/>
</dbReference>
<evidence type="ECO:0000256" key="1">
    <source>
        <dbReference type="ARBA" id="ARBA00004613"/>
    </source>
</evidence>
<organism evidence="9 10">
    <name type="scientific">Labeo rohita</name>
    <name type="common">Indian major carp</name>
    <name type="synonym">Cyprinus rohita</name>
    <dbReference type="NCBI Taxonomy" id="84645"/>
    <lineage>
        <taxon>Eukaryota</taxon>
        <taxon>Metazoa</taxon>
        <taxon>Chordata</taxon>
        <taxon>Craniata</taxon>
        <taxon>Vertebrata</taxon>
        <taxon>Euteleostomi</taxon>
        <taxon>Actinopterygii</taxon>
        <taxon>Neopterygii</taxon>
        <taxon>Teleostei</taxon>
        <taxon>Ostariophysi</taxon>
        <taxon>Cypriniformes</taxon>
        <taxon>Cyprinidae</taxon>
        <taxon>Labeoninae</taxon>
        <taxon>Labeonini</taxon>
        <taxon>Labeo</taxon>
    </lineage>
</organism>
<name>A0A498MKU4_LABRO</name>
<dbReference type="InterPro" id="IPR018081">
    <property type="entry name" value="Anaphylatoxin_comp_syst"/>
</dbReference>
<dbReference type="FunFam" id="2.60.40.10:FF:000155">
    <property type="entry name" value="complement C3 isoform X1"/>
    <property type="match status" value="1"/>
</dbReference>
<evidence type="ECO:0000313" key="9">
    <source>
        <dbReference type="EMBL" id="RXN21969.1"/>
    </source>
</evidence>
<dbReference type="FunFam" id="2.60.40.1930:FF:000008">
    <property type="entry name" value="Complement C3"/>
    <property type="match status" value="1"/>
</dbReference>
<dbReference type="PROSITE" id="PS50189">
    <property type="entry name" value="NTR"/>
    <property type="match status" value="1"/>
</dbReference>
<comment type="caution">
    <text evidence="9">The sequence shown here is derived from an EMBL/GenBank/DDBJ whole genome shotgun (WGS) entry which is preliminary data.</text>
</comment>
<dbReference type="SUPFAM" id="SSF47686">
    <property type="entry name" value="Anaphylotoxins (complement system)"/>
    <property type="match status" value="1"/>
</dbReference>
<dbReference type="Gene3D" id="2.60.40.1930">
    <property type="match status" value="3"/>
</dbReference>
<feature type="domain" description="NTR" evidence="8">
    <location>
        <begin position="1654"/>
        <end position="1798"/>
    </location>
</feature>
<evidence type="ECO:0000259" key="7">
    <source>
        <dbReference type="PROSITE" id="PS50041"/>
    </source>
</evidence>
<dbReference type="InterPro" id="IPR001134">
    <property type="entry name" value="Netrin_domain"/>
</dbReference>
<dbReference type="Gene3D" id="2.60.40.1940">
    <property type="match status" value="1"/>
</dbReference>
<dbReference type="STRING" id="84645.A0A498MKU4"/>
<dbReference type="InterPro" id="IPR016187">
    <property type="entry name" value="CTDL_fold"/>
</dbReference>
<dbReference type="InterPro" id="IPR041555">
    <property type="entry name" value="MG3"/>
</dbReference>
<evidence type="ECO:0000259" key="6">
    <source>
        <dbReference type="PROSITE" id="PS01178"/>
    </source>
</evidence>
<evidence type="ECO:0000256" key="4">
    <source>
        <dbReference type="ARBA" id="ARBA00023157"/>
    </source>
</evidence>
<reference evidence="9 10" key="1">
    <citation type="submission" date="2018-03" db="EMBL/GenBank/DDBJ databases">
        <title>Draft genome sequence of Rohu Carp (Labeo rohita).</title>
        <authorList>
            <person name="Das P."/>
            <person name="Kushwaha B."/>
            <person name="Joshi C.G."/>
            <person name="Kumar D."/>
            <person name="Nagpure N.S."/>
            <person name="Sahoo L."/>
            <person name="Das S.P."/>
            <person name="Bit A."/>
            <person name="Patnaik S."/>
            <person name="Meher P.K."/>
            <person name="Jayasankar P."/>
            <person name="Koringa P.G."/>
            <person name="Patel N.V."/>
            <person name="Hinsu A.T."/>
            <person name="Kumar R."/>
            <person name="Pandey M."/>
            <person name="Agarwal S."/>
            <person name="Srivastava S."/>
            <person name="Singh M."/>
            <person name="Iquebal M.A."/>
            <person name="Jaiswal S."/>
            <person name="Angadi U.B."/>
            <person name="Kumar N."/>
            <person name="Raza M."/>
            <person name="Shah T.M."/>
            <person name="Rai A."/>
            <person name="Jena J.K."/>
        </authorList>
    </citation>
    <scope>NUCLEOTIDE SEQUENCE [LARGE SCALE GENOMIC DNA]</scope>
    <source>
        <strain evidence="9">DASCIFA01</strain>
        <tissue evidence="9">Testis</tissue>
    </source>
</reference>
<dbReference type="GO" id="GO:0004866">
    <property type="term" value="F:endopeptidase inhibitor activity"/>
    <property type="evidence" value="ECO:0007669"/>
    <property type="project" value="InterPro"/>
</dbReference>
<dbReference type="CDD" id="cd02896">
    <property type="entry name" value="complement_C3_C4_C5"/>
    <property type="match status" value="1"/>
</dbReference>
<dbReference type="InterPro" id="IPR001599">
    <property type="entry name" value="Macroglobln_a2"/>
</dbReference>
<dbReference type="InterPro" id="IPR000020">
    <property type="entry name" value="Anaphylatoxin/fibulin"/>
</dbReference>
<dbReference type="InterPro" id="IPR041425">
    <property type="entry name" value="C3/4/5_MG1"/>
</dbReference>
<dbReference type="InterPro" id="IPR019742">
    <property type="entry name" value="MacrogloblnA2_CS"/>
</dbReference>
<dbReference type="SUPFAM" id="SSF56436">
    <property type="entry name" value="C-type lectin-like"/>
    <property type="match status" value="2"/>
</dbReference>
<dbReference type="Pfam" id="PF07677">
    <property type="entry name" value="A2M_recep"/>
    <property type="match status" value="1"/>
</dbReference>
<gene>
    <name evidence="9" type="ORF">ROHU_023853</name>
</gene>
<dbReference type="Pfam" id="PF01835">
    <property type="entry name" value="MG2"/>
    <property type="match status" value="1"/>
</dbReference>
<dbReference type="PANTHER" id="PTHR11412:SF81">
    <property type="entry name" value="COMPLEMENT C3"/>
    <property type="match status" value="1"/>
</dbReference>
<dbReference type="SMART" id="SM01359">
    <property type="entry name" value="A2M_N_2"/>
    <property type="match status" value="1"/>
</dbReference>
<dbReference type="Pfam" id="PF17791">
    <property type="entry name" value="MG3"/>
    <property type="match status" value="1"/>
</dbReference>
<dbReference type="GO" id="GO:0005615">
    <property type="term" value="C:extracellular space"/>
    <property type="evidence" value="ECO:0007669"/>
    <property type="project" value="InterPro"/>
</dbReference>
<dbReference type="SMART" id="SM00034">
    <property type="entry name" value="CLECT"/>
    <property type="match status" value="1"/>
</dbReference>
<dbReference type="InterPro" id="IPR011625">
    <property type="entry name" value="A2M_N_BRD"/>
</dbReference>
<evidence type="ECO:0000256" key="3">
    <source>
        <dbReference type="ARBA" id="ARBA00022966"/>
    </source>
</evidence>
<keyword evidence="10" id="KW-1185">Reference proteome</keyword>
<dbReference type="Gene3D" id="6.20.50.160">
    <property type="match status" value="1"/>
</dbReference>
<dbReference type="Gene3D" id="1.50.10.20">
    <property type="match status" value="1"/>
</dbReference>
<dbReference type="PROSITE" id="PS01178">
    <property type="entry name" value="ANAPHYLATOXIN_2"/>
    <property type="match status" value="1"/>
</dbReference>
<dbReference type="SMART" id="SM00643">
    <property type="entry name" value="C345C"/>
    <property type="match status" value="1"/>
</dbReference>
<dbReference type="SUPFAM" id="SSF50242">
    <property type="entry name" value="TIMP-like"/>
    <property type="match status" value="1"/>
</dbReference>
<dbReference type="PROSITE" id="PS50041">
    <property type="entry name" value="C_TYPE_LECTIN_2"/>
    <property type="match status" value="1"/>
</dbReference>
<dbReference type="PANTHER" id="PTHR11412">
    <property type="entry name" value="MACROGLOBULIN / COMPLEMENT"/>
    <property type="match status" value="1"/>
</dbReference>
<dbReference type="FunFam" id="2.60.40.10:FF:001013">
    <property type="entry name" value="Complement C3"/>
    <property type="match status" value="1"/>
</dbReference>
<keyword evidence="11" id="KW-1267">Proteomics identification</keyword>
<dbReference type="FunFam" id="2.60.40.1940:FF:000001">
    <property type="entry name" value="Complement component C3"/>
    <property type="match status" value="1"/>
</dbReference>
<feature type="coiled-coil region" evidence="5">
    <location>
        <begin position="19"/>
        <end position="130"/>
    </location>
</feature>
<evidence type="ECO:0000313" key="10">
    <source>
        <dbReference type="Proteomes" id="UP000290572"/>
    </source>
</evidence>
<evidence type="ECO:0000256" key="2">
    <source>
        <dbReference type="ARBA" id="ARBA00022525"/>
    </source>
</evidence>
<dbReference type="Pfam" id="PF17789">
    <property type="entry name" value="MG4"/>
    <property type="match status" value="1"/>
</dbReference>
<dbReference type="Proteomes" id="UP000290572">
    <property type="component" value="Unassembled WGS sequence"/>
</dbReference>
<dbReference type="InterPro" id="IPR001304">
    <property type="entry name" value="C-type_lectin-like"/>
</dbReference>
<dbReference type="Gene3D" id="1.20.91.20">
    <property type="entry name" value="Anaphylotoxins (complement system)"/>
    <property type="match status" value="1"/>
</dbReference>
<dbReference type="InterPro" id="IPR002890">
    <property type="entry name" value="MG2"/>
</dbReference>
<dbReference type="EMBL" id="QBIY01012605">
    <property type="protein sequence ID" value="RXN21969.1"/>
    <property type="molecule type" value="Genomic_DNA"/>
</dbReference>
<dbReference type="Pfam" id="PF07703">
    <property type="entry name" value="A2M_BRD"/>
    <property type="match status" value="1"/>
</dbReference>
<dbReference type="InterPro" id="IPR008993">
    <property type="entry name" value="TIMP-like_OB-fold"/>
</dbReference>
<dbReference type="PROSITE" id="PS00477">
    <property type="entry name" value="ALPHA_2_MACROGLOBULIN"/>
    <property type="match status" value="1"/>
</dbReference>
<evidence type="ECO:0007829" key="11">
    <source>
        <dbReference type="PeptideAtlas" id="A0A498MKU4"/>
    </source>
</evidence>
<proteinExistence type="evidence at protein level"/>
<dbReference type="InterPro" id="IPR036595">
    <property type="entry name" value="A-macroglobulin_rcpt-bd_sf"/>
</dbReference>
<dbReference type="SMART" id="SM00104">
    <property type="entry name" value="ANATO"/>
    <property type="match status" value="1"/>
</dbReference>
<dbReference type="Gene3D" id="1.20.5.340">
    <property type="match status" value="1"/>
</dbReference>
<protein>
    <submittedName>
        <fullName evidence="9">Complement C3-like protein</fullName>
    </submittedName>
</protein>
<accession>A0A498MKU4</accession>
<dbReference type="InterPro" id="IPR009048">
    <property type="entry name" value="A-macroglobulin_rcpt-bd"/>
</dbReference>
<keyword evidence="5" id="KW-0175">Coiled coil</keyword>
<keyword evidence="3" id="KW-0882">Thioester bond</keyword>
<sequence>MLVFIILQNITITAERGLIKSYKNTVEEFNQTIKSLQDEKHQLQNNFYSLNQKKLELETRVKVVTAEKDQLQRSTEFFIQRKLELEKKVKDLNAEKDVLQRSFDSLNKKKLELESKVTSLSEELKKESTKRGWFFLSSELKSWSDSRQYCRDRGADLVIINSEEKQHITITAERDLIKSYKNTVEEFNETINSLQSNYTDLMIEKHHLQNNFSSLSQKKLELETRVTSLSDELKKNVSNGGNQSSLDGLFISKKPMSWSDSRQYCRDCGADLVIINSEEKQRLISSSFRERLWIGLSDRENEGNLTWVDNSPLKQRYVLSAPNILKVGAPEKVFVEAQDYFGASLNVKISVRNPKDNNREVTSASVSLTPDKNYQDLVEIEVPGNAFSFEKGVEQYAILQARFPQKLLEKKVMVIFQSGHIVLQTDKTIYTPDSTVYYRVFSLSSGMTRPVESGVRVEILTPDGISLESKSVYPGGGMVSGTFSLTDPASPGLWKLVAWHKNSPQKNFSSEFEVKEYVLPSFEVSLSPQKAFFYVNDDSLTVDIDAKYLFGETVSGHGFVVFGVVTEDKGKISIPGSLQRVQILDGSGTAELRRKHILQTFPNIMQLVGHSLYVTVSVLTESGSEMVEAHKKGIQIVTSPYTIHFRRTPHYFKPGMPFDISVYVTNPDQTPAKNVEVEVNPGGTRGQTRDNGIAKVTVNTPGRSSTLEITAKTRDPRLSNDQQAVKKMTAQAYKPKGGSNNYLHIGIGAAELQIGDQMKVSLNLGRSPGVRDQDFTYMILSKGQIVQADRFKRRGQSLVSLSLTVTKDMVPSFRFVAYYHVGSSEVVSDSVWVDVKDTCMGTLKVEVHNPVNVYEPGEDFDLRITGDPGAKVGLVAVDKGVYVLNNKNRITQTKIWGVVESHDIGCTAGSGKDSMEVFSDAGLLFESSSAGGTGVRTISKFSGIGRECCMDGLKKLDDYSCQYRASFIVEGKECIQAFLHCCAEITAHFEDSAEEMILSRSECEDFVNSDDIVTRTLFPESWLWEEVVLPKCSALNRQCQTTTFPRDGLKLKDSITTWEITAISLSSTHGICVADVHEMTVVKNFFIDLKLPYSAVRNEQIEIKAVIHNLYSRRLKVRVELMETKDICSPASKRGKFQTIVTVDAKSSYSVPFVIVPLALGRHAIEVKAAAAGRASDGVRKELLVVSEGVLTKLNENLQFSPSKKGGEHVEVINSLILKDQAPNTPSITYVSAIGDTISITIEKAISGHAMGSLIIQPGGCGEQNMAGLTMPVIATHYLDKTSQWHTLNAGLRETAVTYITRGYNQQLAYRKTDGSYAAYISRPSSTWLTAYVAKVFAMASNIVYIDRNVICSALNWLIQNKQLPDGVFREDAPVLSGGMTGNVHGENTQASMTAFVLIALQEGRGICAGQISSLDSSMYKAIVYLRSQIHSLTNPYAVAMTSYALASGNALDKQVLLRKAYADGSHWPVPGSSTFTLEASAYALLALVKAQDFQSAAPIVNWLNNQRQYSGGYGSTQIPSNRQITISAKGSGEASVTVVTEYYAKPKESKSTCNNFELALAFERNDKVTYQGATESYKLIIKTRYLSADRDATMSILDISLLTGFVVDENDLKALSTGCDRIIQKFEMNKQLSERGSLILYLDKISHTREERISFRLHRIMNGGFLQPAAVTVYEYYSIVYKAVVLRENEDALTVYYDMKIELALKTGPEKNVEGMQRTFSLQISCKEALNLKGGESYLIMGQADDVQMEGRIGQYALGERTWLEFWPSLEESKTSAELKEKYNGMLSLQQDLRFGCG</sequence>
<dbReference type="InterPro" id="IPR008930">
    <property type="entry name" value="Terpenoid_cyclase/PrenylTrfase"/>
</dbReference>
<dbReference type="InterPro" id="IPR011626">
    <property type="entry name" value="Alpha-macroglobulin_TED"/>
</dbReference>
<dbReference type="Pfam" id="PF01821">
    <property type="entry name" value="ANATO"/>
    <property type="match status" value="1"/>
</dbReference>
<dbReference type="PROSITE" id="PS01177">
    <property type="entry name" value="ANAPHYLATOXIN_1"/>
    <property type="match status" value="1"/>
</dbReference>
<dbReference type="Gene3D" id="2.20.130.20">
    <property type="match status" value="1"/>
</dbReference>
<dbReference type="SMART" id="SM01361">
    <property type="entry name" value="A2M_recep"/>
    <property type="match status" value="1"/>
</dbReference>
<dbReference type="Pfam" id="PF00207">
    <property type="entry name" value="A2M"/>
    <property type="match status" value="1"/>
</dbReference>
<keyword evidence="2" id="KW-0964">Secreted</keyword>
<dbReference type="Gene3D" id="2.60.40.690">
    <property type="entry name" value="Alpha-macroglobulin, receptor-binding domain"/>
    <property type="match status" value="1"/>
</dbReference>
<dbReference type="CDD" id="cd00017">
    <property type="entry name" value="ANATO"/>
    <property type="match status" value="1"/>
</dbReference>
<dbReference type="InterPro" id="IPR047565">
    <property type="entry name" value="Alpha-macroglob_thiol-ester_cl"/>
</dbReference>
<evidence type="ECO:0000256" key="5">
    <source>
        <dbReference type="SAM" id="Coils"/>
    </source>
</evidence>
<dbReference type="InterPro" id="IPR040839">
    <property type="entry name" value="MG4"/>
</dbReference>
<keyword evidence="4" id="KW-1015">Disulfide bond</keyword>
<dbReference type="SUPFAM" id="SSF48239">
    <property type="entry name" value="Terpenoid cyclases/Protein prenyltransferases"/>
    <property type="match status" value="1"/>
</dbReference>
<comment type="subcellular location">
    <subcellularLocation>
        <location evidence="1">Secreted</location>
    </subcellularLocation>
</comment>
<evidence type="ECO:0000259" key="8">
    <source>
        <dbReference type="PROSITE" id="PS50189"/>
    </source>
</evidence>
<dbReference type="InterPro" id="IPR018933">
    <property type="entry name" value="Netrin_module_non-TIMP"/>
</dbReference>
<feature type="coiled-coil region" evidence="5">
    <location>
        <begin position="177"/>
        <end position="211"/>
    </location>
</feature>
<dbReference type="SUPFAM" id="SSF49410">
    <property type="entry name" value="Alpha-macroglobulin receptor domain"/>
    <property type="match status" value="1"/>
</dbReference>
<dbReference type="Pfam" id="PF07678">
    <property type="entry name" value="TED_complement"/>
    <property type="match status" value="1"/>
</dbReference>
<dbReference type="Gene3D" id="2.60.40.10">
    <property type="entry name" value="Immunoglobulins"/>
    <property type="match status" value="2"/>
</dbReference>
<feature type="domain" description="C-type lectin" evidence="7">
    <location>
        <begin position="250"/>
        <end position="313"/>
    </location>
</feature>